<evidence type="ECO:0000313" key="1">
    <source>
        <dbReference type="EMBL" id="VAW00511.1"/>
    </source>
</evidence>
<protein>
    <submittedName>
        <fullName evidence="1">Uncharacterized protein</fullName>
    </submittedName>
</protein>
<reference evidence="1" key="1">
    <citation type="submission" date="2018-06" db="EMBL/GenBank/DDBJ databases">
        <authorList>
            <person name="Zhirakovskaya E."/>
        </authorList>
    </citation>
    <scope>NUCLEOTIDE SEQUENCE</scope>
</reference>
<sequence length="53" mass="5579">MKVLGIKFCKVSKPTDAQGLAARLGEKGFSLKANSGGADFQDAVFPVVDRRPG</sequence>
<dbReference type="EMBL" id="UOEH01000310">
    <property type="protein sequence ID" value="VAW00511.1"/>
    <property type="molecule type" value="Genomic_DNA"/>
</dbReference>
<dbReference type="AlphaFoldDB" id="A0A3B0S3F3"/>
<gene>
    <name evidence="1" type="ORF">MNBD_ALPHA05-2339</name>
</gene>
<name>A0A3B0S3F3_9ZZZZ</name>
<organism evidence="1">
    <name type="scientific">hydrothermal vent metagenome</name>
    <dbReference type="NCBI Taxonomy" id="652676"/>
    <lineage>
        <taxon>unclassified sequences</taxon>
        <taxon>metagenomes</taxon>
        <taxon>ecological metagenomes</taxon>
    </lineage>
</organism>
<accession>A0A3B0S3F3</accession>
<proteinExistence type="predicted"/>